<dbReference type="AlphaFoldDB" id="A0A9X2NWE3"/>
<evidence type="ECO:0000313" key="2">
    <source>
        <dbReference type="Proteomes" id="UP001143192"/>
    </source>
</evidence>
<dbReference type="InterPro" id="IPR058148">
    <property type="entry name" value="M949_RS01915-like_dom"/>
</dbReference>
<dbReference type="EMBL" id="JAMZED010000111">
    <property type="protein sequence ID" value="MCR6506469.1"/>
    <property type="molecule type" value="Genomic_DNA"/>
</dbReference>
<reference evidence="1" key="2">
    <citation type="submission" date="2022-04" db="EMBL/GenBank/DDBJ databases">
        <authorList>
            <person name="Fokt H."/>
            <person name="Baines J."/>
        </authorList>
    </citation>
    <scope>NUCLEOTIDE SEQUENCE</scope>
    <source>
        <strain evidence="1">KH365_2</strain>
    </source>
</reference>
<proteinExistence type="predicted"/>
<organism evidence="1 2">
    <name type="scientific">Bacteroides muris</name>
    <name type="common">ex Fokt et al. 2023</name>
    <dbReference type="NCBI Taxonomy" id="2937417"/>
    <lineage>
        <taxon>Bacteria</taxon>
        <taxon>Pseudomonadati</taxon>
        <taxon>Bacteroidota</taxon>
        <taxon>Bacteroidia</taxon>
        <taxon>Bacteroidales</taxon>
        <taxon>Bacteroidaceae</taxon>
        <taxon>Bacteroides</taxon>
    </lineage>
</organism>
<dbReference type="Proteomes" id="UP001143192">
    <property type="component" value="Unassembled WGS sequence"/>
</dbReference>
<gene>
    <name evidence="1" type="ORF">M1B79_17895</name>
</gene>
<reference evidence="1" key="1">
    <citation type="journal article" date="2022" name="Arch. Microbiol.">
        <title>Bacteroides muris sp. nov. isolated from the cecum of wild-derived house mice.</title>
        <authorList>
            <person name="Fokt H."/>
            <person name="Unni R."/>
            <person name="Repnik U."/>
            <person name="Schmitz R.A."/>
            <person name="Bramkamp M."/>
            <person name="Baines J.F."/>
            <person name="Unterweger D."/>
        </authorList>
    </citation>
    <scope>NUCLEOTIDE SEQUENCE</scope>
    <source>
        <strain evidence="1">KH365_2</strain>
    </source>
</reference>
<sequence>MRKIVLIISILLCVLSTCAQGIPLLKNLQLAELPKEISYTGEFLSCTEWADKLGENYLIISQSPVHKEVLPESTPISSKELYARHYIKDGEHYSILWQLYDFLKDGYCGMFSVDYLCEPYVNDFDRDGICETWLVYQLGCRSNFSGPNLTMKIIMHSGNKKYAIRRERDMLFPQSYGISPELGKFQMDDNYRTLPESVRNFGIALWHKFQVEDLKYLME</sequence>
<evidence type="ECO:0000313" key="1">
    <source>
        <dbReference type="EMBL" id="MCR6506469.1"/>
    </source>
</evidence>
<keyword evidence="2" id="KW-1185">Reference proteome</keyword>
<comment type="caution">
    <text evidence="1">The sequence shown here is derived from an EMBL/GenBank/DDBJ whole genome shotgun (WGS) entry which is preliminary data.</text>
</comment>
<name>A0A9X2NWE3_9BACE</name>
<accession>A0A9X2NWE3</accession>
<dbReference type="RefSeq" id="WP_257932618.1">
    <property type="nucleotide sequence ID" value="NZ_JAMZED010000111.1"/>
</dbReference>
<dbReference type="NCBIfam" id="NF046077">
    <property type="entry name" value="LPS_M949_RS01915"/>
    <property type="match status" value="1"/>
</dbReference>
<protein>
    <submittedName>
        <fullName evidence="1">Uncharacterized protein</fullName>
    </submittedName>
</protein>